<organism evidence="2">
    <name type="scientific">Tanacetum cinerariifolium</name>
    <name type="common">Dalmatian daisy</name>
    <name type="synonym">Chrysanthemum cinerariifolium</name>
    <dbReference type="NCBI Taxonomy" id="118510"/>
    <lineage>
        <taxon>Eukaryota</taxon>
        <taxon>Viridiplantae</taxon>
        <taxon>Streptophyta</taxon>
        <taxon>Embryophyta</taxon>
        <taxon>Tracheophyta</taxon>
        <taxon>Spermatophyta</taxon>
        <taxon>Magnoliopsida</taxon>
        <taxon>eudicotyledons</taxon>
        <taxon>Gunneridae</taxon>
        <taxon>Pentapetalae</taxon>
        <taxon>asterids</taxon>
        <taxon>campanulids</taxon>
        <taxon>Asterales</taxon>
        <taxon>Asteraceae</taxon>
        <taxon>Asteroideae</taxon>
        <taxon>Anthemideae</taxon>
        <taxon>Anthemidinae</taxon>
        <taxon>Tanacetum</taxon>
    </lineage>
</organism>
<proteinExistence type="predicted"/>
<dbReference type="EMBL" id="BKCJ010367205">
    <property type="protein sequence ID" value="GFA08904.1"/>
    <property type="molecule type" value="Genomic_DNA"/>
</dbReference>
<sequence length="712" mass="80959">MASKSSSQNQPKQLTRTSNIHFEVEDSIINFNNGIALLESQNALYHPVLQFLKNSCIYVALTKQPSTYYSKYLQEFWYSAEADSAMKTITFTLSCFDKPLSIDLDVFSTVIGLSPSENYVSVPLKEIVKAGLATLGLFDEKHSQLSSCELINSQQIIAYCLCWGLEIDIAEILFSDLIASLHPTTGKKERKANICYIRYPSLIMEHMPKDAYKNDDLMSLKPCHITATTFKPTLKNKFALTAHMCKVAELSLDLIKSLLLPSGEVNVDDTTDKSLSRTSVHLEKVNESGLESIWDVTFDQIMDEINQKNKAAQENLKARVEPSHFKYDQTKLTKHGDSDSRLCSMPDDDLVSLTSFENPESTNNDSQAGTAKNFNASTDMPDQSDPLGHLHEELCTLNTKVDQLEFDISKKVIKDSIKQSVLDSIEEKLHVFDAQVKQTLQDQRPNILKLMNNQFNAFNTMESRRFVTLQYELSKVIKTKLRVLVRNKVHKRMHEKFLKRLMLMGTSGKRTTPKHQLKIKMLRTLIKLKGSNIKKLKFLIPTSSSTLSPTPLKSILPKPIKKPEVTIMTFDQFTKNLTKTTSSILSPTPPRELTLPRDPIPLEDESKGNGDEKLADLKAEKEKYEKSLQKIMDRAIIRAQAQKMVEYEAKRKKMLDEYNHQISYRADQLPITKINYRVNSSKEATMGITRGNDPLNLTVYDKFRLKTLGFSE</sequence>
<feature type="compositionally biased region" description="Polar residues" evidence="1">
    <location>
        <begin position="354"/>
        <end position="381"/>
    </location>
</feature>
<comment type="caution">
    <text evidence="2">The sequence shown here is derived from an EMBL/GenBank/DDBJ whole genome shotgun (WGS) entry which is preliminary data.</text>
</comment>
<reference evidence="2" key="1">
    <citation type="journal article" date="2019" name="Sci. Rep.">
        <title>Draft genome of Tanacetum cinerariifolium, the natural source of mosquito coil.</title>
        <authorList>
            <person name="Yamashiro T."/>
            <person name="Shiraishi A."/>
            <person name="Satake H."/>
            <person name="Nakayama K."/>
        </authorList>
    </citation>
    <scope>NUCLEOTIDE SEQUENCE</scope>
</reference>
<protein>
    <submittedName>
        <fullName evidence="2">Uncharacterized protein</fullName>
    </submittedName>
</protein>
<accession>A0A699J3W8</accession>
<feature type="region of interest" description="Disordered" evidence="1">
    <location>
        <begin position="354"/>
        <end position="384"/>
    </location>
</feature>
<feature type="region of interest" description="Disordered" evidence="1">
    <location>
        <begin position="580"/>
        <end position="613"/>
    </location>
</feature>
<evidence type="ECO:0000313" key="2">
    <source>
        <dbReference type="EMBL" id="GFA08904.1"/>
    </source>
</evidence>
<feature type="compositionally biased region" description="Basic and acidic residues" evidence="1">
    <location>
        <begin position="604"/>
        <end position="613"/>
    </location>
</feature>
<name>A0A699J3W8_TANCI</name>
<gene>
    <name evidence="2" type="ORF">Tci_580876</name>
</gene>
<evidence type="ECO:0000256" key="1">
    <source>
        <dbReference type="SAM" id="MobiDB-lite"/>
    </source>
</evidence>
<dbReference type="AlphaFoldDB" id="A0A699J3W8"/>